<evidence type="ECO:0000313" key="2">
    <source>
        <dbReference type="Proteomes" id="UP001234297"/>
    </source>
</evidence>
<name>A0ACC2K7B7_PERAE</name>
<reference evidence="1 2" key="1">
    <citation type="journal article" date="2022" name="Hortic Res">
        <title>A haplotype resolved chromosomal level avocado genome allows analysis of novel avocado genes.</title>
        <authorList>
            <person name="Nath O."/>
            <person name="Fletcher S.J."/>
            <person name="Hayward A."/>
            <person name="Shaw L.M."/>
            <person name="Masouleh A.K."/>
            <person name="Furtado A."/>
            <person name="Henry R.J."/>
            <person name="Mitter N."/>
        </authorList>
    </citation>
    <scope>NUCLEOTIDE SEQUENCE [LARGE SCALE GENOMIC DNA]</scope>
    <source>
        <strain evidence="2">cv. Hass</strain>
    </source>
</reference>
<accession>A0ACC2K7B7</accession>
<sequence length="127" mass="13286">MHRLQRGDEDQGGLAYLQLGFPTAPAPTPCLPSGDLEQGGAAPPVEEGSLPAVASRMRTGDLEQGGTPYLASDQACHGSSHGWVGTSELVSSDWMTCEEFEETGLSIGARIQGSSVVGVGRKELEEE</sequence>
<protein>
    <submittedName>
        <fullName evidence="1">Uncharacterized protein</fullName>
    </submittedName>
</protein>
<keyword evidence="2" id="KW-1185">Reference proteome</keyword>
<evidence type="ECO:0000313" key="1">
    <source>
        <dbReference type="EMBL" id="KAJ8616992.1"/>
    </source>
</evidence>
<dbReference type="EMBL" id="CM056812">
    <property type="protein sequence ID" value="KAJ8616992.1"/>
    <property type="molecule type" value="Genomic_DNA"/>
</dbReference>
<comment type="caution">
    <text evidence="1">The sequence shown here is derived from an EMBL/GenBank/DDBJ whole genome shotgun (WGS) entry which is preliminary data.</text>
</comment>
<proteinExistence type="predicted"/>
<organism evidence="1 2">
    <name type="scientific">Persea americana</name>
    <name type="common">Avocado</name>
    <dbReference type="NCBI Taxonomy" id="3435"/>
    <lineage>
        <taxon>Eukaryota</taxon>
        <taxon>Viridiplantae</taxon>
        <taxon>Streptophyta</taxon>
        <taxon>Embryophyta</taxon>
        <taxon>Tracheophyta</taxon>
        <taxon>Spermatophyta</taxon>
        <taxon>Magnoliopsida</taxon>
        <taxon>Magnoliidae</taxon>
        <taxon>Laurales</taxon>
        <taxon>Lauraceae</taxon>
        <taxon>Persea</taxon>
    </lineage>
</organism>
<gene>
    <name evidence="1" type="ORF">MRB53_013178</name>
</gene>
<dbReference type="Proteomes" id="UP001234297">
    <property type="component" value="Chromosome 4"/>
</dbReference>